<keyword evidence="3 8" id="KW-0238">DNA-binding</keyword>
<dbReference type="InterPro" id="IPR000792">
    <property type="entry name" value="Tscrpt_reg_LuxR_C"/>
</dbReference>
<keyword evidence="2" id="KW-0805">Transcription regulation</keyword>
<evidence type="ECO:0000313" key="8">
    <source>
        <dbReference type="EMBL" id="ABC27329.1"/>
    </source>
</evidence>
<keyword evidence="1 5" id="KW-0597">Phosphoprotein</keyword>
<dbReference type="PANTHER" id="PTHR43214">
    <property type="entry name" value="TWO-COMPONENT RESPONSE REGULATOR"/>
    <property type="match status" value="1"/>
</dbReference>
<dbReference type="GO" id="GO:0006355">
    <property type="term" value="P:regulation of DNA-templated transcription"/>
    <property type="evidence" value="ECO:0007669"/>
    <property type="project" value="InterPro"/>
</dbReference>
<dbReference type="InterPro" id="IPR039420">
    <property type="entry name" value="WalR-like"/>
</dbReference>
<dbReference type="PROSITE" id="PS50043">
    <property type="entry name" value="HTH_LUXR_2"/>
    <property type="match status" value="1"/>
</dbReference>
<dbReference type="Gene3D" id="3.40.50.2300">
    <property type="match status" value="1"/>
</dbReference>
<name>Q2SPU5_HAHCH</name>
<dbReference type="PANTHER" id="PTHR43214:SF41">
    <property type="entry name" value="NITRATE_NITRITE RESPONSE REGULATOR PROTEIN NARP"/>
    <property type="match status" value="1"/>
</dbReference>
<sequence>MIRLVLVDDHILVLEGIRARLEQEPDIDVVAQATDGKQAIDAVAEHQPDVVMMDVSMPRMNGIDATEYMAQHFPDTRVLILSMHNNKEYVSQILHKGAKGYILKDVSVDEMIRAIRTVYEGGTYISSGASAALFSQPQLRGESSASLTHREASVLKKVAEGKSNKAIAEELAISVRTVETHRQNIKAKLGLSSTAELTKYAIKHGLM</sequence>
<dbReference type="PRINTS" id="PR00038">
    <property type="entry name" value="HTHLUXR"/>
</dbReference>
<dbReference type="CDD" id="cd06170">
    <property type="entry name" value="LuxR_C_like"/>
    <property type="match status" value="1"/>
</dbReference>
<dbReference type="InterPro" id="IPR011006">
    <property type="entry name" value="CheY-like_superfamily"/>
</dbReference>
<dbReference type="Pfam" id="PF00196">
    <property type="entry name" value="GerE"/>
    <property type="match status" value="1"/>
</dbReference>
<dbReference type="Proteomes" id="UP000000238">
    <property type="component" value="Chromosome"/>
</dbReference>
<dbReference type="InterPro" id="IPR058245">
    <property type="entry name" value="NreC/VraR/RcsB-like_REC"/>
</dbReference>
<dbReference type="PROSITE" id="PS00622">
    <property type="entry name" value="HTH_LUXR_1"/>
    <property type="match status" value="1"/>
</dbReference>
<evidence type="ECO:0000313" key="9">
    <source>
        <dbReference type="Proteomes" id="UP000000238"/>
    </source>
</evidence>
<dbReference type="PROSITE" id="PS50110">
    <property type="entry name" value="RESPONSE_REGULATORY"/>
    <property type="match status" value="1"/>
</dbReference>
<dbReference type="CDD" id="cd17535">
    <property type="entry name" value="REC_NarL-like"/>
    <property type="match status" value="1"/>
</dbReference>
<dbReference type="HOGENOM" id="CLU_000445_90_1_6"/>
<evidence type="ECO:0000259" key="7">
    <source>
        <dbReference type="PROSITE" id="PS50110"/>
    </source>
</evidence>
<dbReference type="GO" id="GO:0000160">
    <property type="term" value="P:phosphorelay signal transduction system"/>
    <property type="evidence" value="ECO:0007669"/>
    <property type="project" value="InterPro"/>
</dbReference>
<feature type="domain" description="HTH luxR-type" evidence="6">
    <location>
        <begin position="140"/>
        <end position="205"/>
    </location>
</feature>
<organism evidence="8 9">
    <name type="scientific">Hahella chejuensis (strain KCTC 2396)</name>
    <dbReference type="NCBI Taxonomy" id="349521"/>
    <lineage>
        <taxon>Bacteria</taxon>
        <taxon>Pseudomonadati</taxon>
        <taxon>Pseudomonadota</taxon>
        <taxon>Gammaproteobacteria</taxon>
        <taxon>Oceanospirillales</taxon>
        <taxon>Hahellaceae</taxon>
        <taxon>Hahella</taxon>
    </lineage>
</organism>
<evidence type="ECO:0000256" key="5">
    <source>
        <dbReference type="PROSITE-ProRule" id="PRU00169"/>
    </source>
</evidence>
<dbReference type="OrthoDB" id="9796655at2"/>
<dbReference type="SUPFAM" id="SSF46894">
    <property type="entry name" value="C-terminal effector domain of the bipartite response regulators"/>
    <property type="match status" value="1"/>
</dbReference>
<dbReference type="SUPFAM" id="SSF52172">
    <property type="entry name" value="CheY-like"/>
    <property type="match status" value="1"/>
</dbReference>
<evidence type="ECO:0000259" key="6">
    <source>
        <dbReference type="PROSITE" id="PS50043"/>
    </source>
</evidence>
<dbReference type="AlphaFoldDB" id="Q2SPU5"/>
<dbReference type="EMBL" id="CP000155">
    <property type="protein sequence ID" value="ABC27329.1"/>
    <property type="molecule type" value="Genomic_DNA"/>
</dbReference>
<dbReference type="SMART" id="SM00421">
    <property type="entry name" value="HTH_LUXR"/>
    <property type="match status" value="1"/>
</dbReference>
<gene>
    <name evidence="8" type="ordered locus">HCH_00419</name>
</gene>
<evidence type="ECO:0000256" key="3">
    <source>
        <dbReference type="ARBA" id="ARBA00023125"/>
    </source>
</evidence>
<dbReference type="SMART" id="SM00448">
    <property type="entry name" value="REC"/>
    <property type="match status" value="1"/>
</dbReference>
<feature type="domain" description="Response regulatory" evidence="7">
    <location>
        <begin position="3"/>
        <end position="119"/>
    </location>
</feature>
<keyword evidence="4" id="KW-0804">Transcription</keyword>
<dbReference type="KEGG" id="hch:HCH_00419"/>
<evidence type="ECO:0000256" key="2">
    <source>
        <dbReference type="ARBA" id="ARBA00023015"/>
    </source>
</evidence>
<feature type="modified residue" description="4-aspartylphosphate" evidence="5">
    <location>
        <position position="54"/>
    </location>
</feature>
<reference evidence="8 9" key="1">
    <citation type="journal article" date="2005" name="Nucleic Acids Res.">
        <title>Genomic blueprint of Hahella chejuensis, a marine microbe producing an algicidal agent.</title>
        <authorList>
            <person name="Jeong H."/>
            <person name="Yim J.H."/>
            <person name="Lee C."/>
            <person name="Choi S.-H."/>
            <person name="Park Y.K."/>
            <person name="Yoon S.H."/>
            <person name="Hur C.-G."/>
            <person name="Kang H.-Y."/>
            <person name="Kim D."/>
            <person name="Lee H.H."/>
            <person name="Park K.H."/>
            <person name="Park S.-H."/>
            <person name="Park H.-S."/>
            <person name="Lee H.K."/>
            <person name="Oh T.K."/>
            <person name="Kim J.F."/>
        </authorList>
    </citation>
    <scope>NUCLEOTIDE SEQUENCE [LARGE SCALE GENOMIC DNA]</scope>
    <source>
        <strain evidence="8 9">KCTC 2396</strain>
    </source>
</reference>
<dbReference type="GO" id="GO:0003677">
    <property type="term" value="F:DNA binding"/>
    <property type="evidence" value="ECO:0007669"/>
    <property type="project" value="UniProtKB-KW"/>
</dbReference>
<dbReference type="RefSeq" id="WP_011394406.1">
    <property type="nucleotide sequence ID" value="NC_007645.1"/>
</dbReference>
<dbReference type="STRING" id="349521.HCH_00419"/>
<evidence type="ECO:0000256" key="4">
    <source>
        <dbReference type="ARBA" id="ARBA00023163"/>
    </source>
</evidence>
<keyword evidence="9" id="KW-1185">Reference proteome</keyword>
<dbReference type="Pfam" id="PF00072">
    <property type="entry name" value="Response_reg"/>
    <property type="match status" value="1"/>
</dbReference>
<accession>Q2SPU5</accession>
<evidence type="ECO:0000256" key="1">
    <source>
        <dbReference type="ARBA" id="ARBA00022553"/>
    </source>
</evidence>
<dbReference type="InterPro" id="IPR001789">
    <property type="entry name" value="Sig_transdc_resp-reg_receiver"/>
</dbReference>
<proteinExistence type="predicted"/>
<dbReference type="InterPro" id="IPR016032">
    <property type="entry name" value="Sig_transdc_resp-reg_C-effctor"/>
</dbReference>
<protein>
    <submittedName>
        <fullName evidence="8">Response regulator containing a CheY-like receiver domain and an HTH DNA-binding domain</fullName>
    </submittedName>
</protein>
<dbReference type="eggNOG" id="COG2197">
    <property type="taxonomic scope" value="Bacteria"/>
</dbReference>